<evidence type="ECO:0000256" key="3">
    <source>
        <dbReference type="ARBA" id="ARBA00005315"/>
    </source>
</evidence>
<feature type="transmembrane region" description="Helical" evidence="12">
    <location>
        <begin position="822"/>
        <end position="845"/>
    </location>
</feature>
<protein>
    <recommendedName>
        <fullName evidence="4 12">GPI ethanolamine phosphate transferase 2</fullName>
    </recommendedName>
</protein>
<keyword evidence="6 12" id="KW-0808">Transferase</keyword>
<keyword evidence="10 12" id="KW-0472">Membrane</keyword>
<dbReference type="InterPro" id="IPR017850">
    <property type="entry name" value="Alkaline_phosphatase_core_sf"/>
</dbReference>
<keyword evidence="11" id="KW-0325">Glycoprotein</keyword>
<evidence type="ECO:0000256" key="5">
    <source>
        <dbReference type="ARBA" id="ARBA00022502"/>
    </source>
</evidence>
<evidence type="ECO:0000256" key="11">
    <source>
        <dbReference type="ARBA" id="ARBA00023180"/>
    </source>
</evidence>
<dbReference type="OrthoDB" id="272139at2759"/>
<evidence type="ECO:0000256" key="12">
    <source>
        <dbReference type="RuleBase" id="RU367106"/>
    </source>
</evidence>
<evidence type="ECO:0000256" key="10">
    <source>
        <dbReference type="ARBA" id="ARBA00023136"/>
    </source>
</evidence>
<feature type="transmembrane region" description="Helical" evidence="12">
    <location>
        <begin position="674"/>
        <end position="694"/>
    </location>
</feature>
<comment type="function">
    <text evidence="12">Ethanolamine phosphate transferase involved in glycosylphosphatidylinositol-anchor biosynthesis. Transfers ethanolamine phosphate to the GPI second mannose.</text>
</comment>
<keyword evidence="7 12" id="KW-0812">Transmembrane</keyword>
<proteinExistence type="inferred from homology"/>
<dbReference type="InterPro" id="IPR002591">
    <property type="entry name" value="Phosphodiest/P_Trfase"/>
</dbReference>
<dbReference type="AlphaFoldDB" id="A0A9W8H9D8"/>
<dbReference type="PANTHER" id="PTHR23072:SF0">
    <property type="entry name" value="GPI ETHANOLAMINE PHOSPHATE TRANSFERASE 2"/>
    <property type="match status" value="1"/>
</dbReference>
<feature type="transmembrane region" description="Helical" evidence="12">
    <location>
        <begin position="580"/>
        <end position="598"/>
    </location>
</feature>
<feature type="domain" description="GPI ethanolamine phosphate transferase 2 C-terminal" evidence="13">
    <location>
        <begin position="460"/>
        <end position="883"/>
    </location>
</feature>
<evidence type="ECO:0000313" key="15">
    <source>
        <dbReference type="Proteomes" id="UP001140217"/>
    </source>
</evidence>
<dbReference type="SUPFAM" id="SSF53649">
    <property type="entry name" value="Alkaline phosphatase-like"/>
    <property type="match status" value="1"/>
</dbReference>
<comment type="subcellular location">
    <subcellularLocation>
        <location evidence="1 12">Endoplasmic reticulum membrane</location>
        <topology evidence="1 12">Multi-pass membrane protein</topology>
    </subcellularLocation>
</comment>
<comment type="caution">
    <text evidence="14">The sequence shown here is derived from an EMBL/GenBank/DDBJ whole genome shotgun (WGS) entry which is preliminary data.</text>
</comment>
<feature type="transmembrane region" description="Helical" evidence="12">
    <location>
        <begin position="700"/>
        <end position="722"/>
    </location>
</feature>
<evidence type="ECO:0000256" key="7">
    <source>
        <dbReference type="ARBA" id="ARBA00022692"/>
    </source>
</evidence>
<comment type="pathway">
    <text evidence="2 12">Glycolipid biosynthesis; glycosylphosphatidylinositol-anchor biosynthesis.</text>
</comment>
<dbReference type="Pfam" id="PF01663">
    <property type="entry name" value="Phosphodiest"/>
    <property type="match status" value="1"/>
</dbReference>
<dbReference type="Proteomes" id="UP001140217">
    <property type="component" value="Unassembled WGS sequence"/>
</dbReference>
<dbReference type="EMBL" id="JANBUL010000086">
    <property type="protein sequence ID" value="KAJ2781976.1"/>
    <property type="molecule type" value="Genomic_DNA"/>
</dbReference>
<dbReference type="GO" id="GO:0051267">
    <property type="term" value="F:CP2 mannose-ethanolamine phosphotransferase activity"/>
    <property type="evidence" value="ECO:0007669"/>
    <property type="project" value="TreeGrafter"/>
</dbReference>
<evidence type="ECO:0000256" key="8">
    <source>
        <dbReference type="ARBA" id="ARBA00022824"/>
    </source>
</evidence>
<gene>
    <name evidence="14" type="primary">LAS21</name>
    <name evidence="14" type="ORF">H4R18_002532</name>
</gene>
<name>A0A9W8H9D8_9FUNG</name>
<reference evidence="14" key="1">
    <citation type="submission" date="2022-07" db="EMBL/GenBank/DDBJ databases">
        <title>Phylogenomic reconstructions and comparative analyses of Kickxellomycotina fungi.</title>
        <authorList>
            <person name="Reynolds N.K."/>
            <person name="Stajich J.E."/>
            <person name="Barry K."/>
            <person name="Grigoriev I.V."/>
            <person name="Crous P."/>
            <person name="Smith M.E."/>
        </authorList>
    </citation>
    <scope>NUCLEOTIDE SEQUENCE</scope>
    <source>
        <strain evidence="14">NBRC 105414</strain>
    </source>
</reference>
<evidence type="ECO:0000259" key="13">
    <source>
        <dbReference type="Pfam" id="PF19316"/>
    </source>
</evidence>
<dbReference type="Pfam" id="PF19316">
    <property type="entry name" value="PIGO_PIGG"/>
    <property type="match status" value="1"/>
</dbReference>
<keyword evidence="5 12" id="KW-0337">GPI-anchor biosynthesis</keyword>
<feature type="transmembrane region" description="Helical" evidence="12">
    <location>
        <begin position="865"/>
        <end position="890"/>
    </location>
</feature>
<dbReference type="PANTHER" id="PTHR23072">
    <property type="entry name" value="PHOSPHATIDYLINOSITOL GLYCAN-RELATED"/>
    <property type="match status" value="1"/>
</dbReference>
<comment type="similarity">
    <text evidence="3 12">Belongs to the PIGG/PIGN/PIGO family. PIGG subfamily.</text>
</comment>
<dbReference type="GO" id="GO:0005789">
    <property type="term" value="C:endoplasmic reticulum membrane"/>
    <property type="evidence" value="ECO:0007669"/>
    <property type="project" value="UniProtKB-SubCell"/>
</dbReference>
<keyword evidence="15" id="KW-1185">Reference proteome</keyword>
<dbReference type="CDD" id="cd16024">
    <property type="entry name" value="GPI_EPT_2"/>
    <property type="match status" value="1"/>
</dbReference>
<comment type="caution">
    <text evidence="12">Lacks conserved residue(s) required for the propagation of feature annotation.</text>
</comment>
<accession>A0A9W8H9D8</accession>
<evidence type="ECO:0000256" key="1">
    <source>
        <dbReference type="ARBA" id="ARBA00004477"/>
    </source>
</evidence>
<evidence type="ECO:0000256" key="6">
    <source>
        <dbReference type="ARBA" id="ARBA00022679"/>
    </source>
</evidence>
<dbReference type="InterPro" id="IPR045687">
    <property type="entry name" value="PIGG/GPI7_C"/>
</dbReference>
<dbReference type="InterPro" id="IPR037674">
    <property type="entry name" value="PIG-G_N"/>
</dbReference>
<keyword evidence="8 12" id="KW-0256">Endoplasmic reticulum</keyword>
<dbReference type="InterPro" id="IPR039527">
    <property type="entry name" value="PIGG/GPI7"/>
</dbReference>
<feature type="transmembrane region" description="Helical" evidence="12">
    <location>
        <begin position="743"/>
        <end position="761"/>
    </location>
</feature>
<evidence type="ECO:0000256" key="9">
    <source>
        <dbReference type="ARBA" id="ARBA00022989"/>
    </source>
</evidence>
<evidence type="ECO:0000256" key="4">
    <source>
        <dbReference type="ARBA" id="ARBA00020830"/>
    </source>
</evidence>
<dbReference type="Gene3D" id="3.40.720.10">
    <property type="entry name" value="Alkaline Phosphatase, subunit A"/>
    <property type="match status" value="1"/>
</dbReference>
<organism evidence="14 15">
    <name type="scientific">Coemansia javaensis</name>
    <dbReference type="NCBI Taxonomy" id="2761396"/>
    <lineage>
        <taxon>Eukaryota</taxon>
        <taxon>Fungi</taxon>
        <taxon>Fungi incertae sedis</taxon>
        <taxon>Zoopagomycota</taxon>
        <taxon>Kickxellomycotina</taxon>
        <taxon>Kickxellomycetes</taxon>
        <taxon>Kickxellales</taxon>
        <taxon>Kickxellaceae</taxon>
        <taxon>Coemansia</taxon>
    </lineage>
</organism>
<keyword evidence="9 12" id="KW-1133">Transmembrane helix</keyword>
<evidence type="ECO:0000313" key="14">
    <source>
        <dbReference type="EMBL" id="KAJ2781976.1"/>
    </source>
</evidence>
<dbReference type="GO" id="GO:0006506">
    <property type="term" value="P:GPI anchor biosynthetic process"/>
    <property type="evidence" value="ECO:0007669"/>
    <property type="project" value="UniProtKB-KW"/>
</dbReference>
<evidence type="ECO:0000256" key="2">
    <source>
        <dbReference type="ARBA" id="ARBA00004687"/>
    </source>
</evidence>
<sequence length="900" mass="94666">MRWRDVAALAALLVVELAGLGLFAKGFFPYKRSLGGFAGWADQPADMWQMDAGGKGGAGGAQGPAVPAQYGRLVLMVVDALRNDFVFGDGSAMEYTRGLLRTGRAVGFTARAQAPTVTMPRLKALMTGTVPSFLDAVLNIAESDTSASLQHQDNLLWQLRTHGGKQITMFGDDTWLRLFPGMFARADGTSSFFVTDTVEVDRNVTRHVRPELARGDWGVMVLHYLGLDHIGHVAGPDSPLMAPKQREMDAVVRTIHEAVAAQDRERAARGERPTLLVLLGDHGMNEIGNHGGSSRLETATALVFVGADAGEPVPPAELLGREVAQASVAATLALLLGVPIPRNNVGVPLAPLVLPRGLGARARLRLLQTAAAQLYAVVRANEPAAGPVDQRAVAADAARRLAAAADARGPAGRVLQRAYEAALAAHRLAARGGAADAAERAYFAFMDRASAHLSAAGGGYGLRAMAAGIAAMAAAAAGLARLFRPALPAVGAPAAALWASYLAALQASSLIEEEHQFWYFWVQTLLALRAATSRRPRGAARALAQMAAFRALRAWNQTGQQCAGAHDVRRALADPRNARVLWALAAAAVAAVNAWALRRLRGPAGSAPCMALRLARALVAYGTVGALVYHADRAQAWPALGAPCVALRRAVRWLLPADALLLARIVQTTTLAQAAVGCAVLRAAGVAPAAAGALAGAMPLLLLLTRPHSFGVFALFFAVLELQPHRHGSRSRSRPQSPLRPPPALVLFALAHASFFVLGNSNSLASLDLSNAYAGVAHYDGVRVGLLVFLANWAGPLWWALAAAAELARALPDVRRLAPRAAHLALAAHLWQATALLALSAGAALQRAHLFVWSVFSPRYLYQAAWFVAFYLGCATLGGALCLAAAAALARPAAAHVMRT</sequence>
<feature type="transmembrane region" description="Helical" evidence="12">
    <location>
        <begin position="781"/>
        <end position="801"/>
    </location>
</feature>